<dbReference type="InterPro" id="IPR050399">
    <property type="entry name" value="HPr"/>
</dbReference>
<evidence type="ECO:0000313" key="6">
    <source>
        <dbReference type="Proteomes" id="UP000824209"/>
    </source>
</evidence>
<feature type="domain" description="HPr" evidence="4">
    <location>
        <begin position="1"/>
        <end position="85"/>
    </location>
</feature>
<dbReference type="PANTHER" id="PTHR33705:SF2">
    <property type="entry name" value="PHOSPHOCARRIER PROTEIN NPR"/>
    <property type="match status" value="1"/>
</dbReference>
<evidence type="ECO:0000256" key="1">
    <source>
        <dbReference type="ARBA" id="ARBA00004496"/>
    </source>
</evidence>
<accession>A0A9D2M562</accession>
<evidence type="ECO:0000256" key="3">
    <source>
        <dbReference type="ARBA" id="ARBA00022683"/>
    </source>
</evidence>
<dbReference type="EMBL" id="DWYA01000096">
    <property type="protein sequence ID" value="HJB40831.1"/>
    <property type="molecule type" value="Genomic_DNA"/>
</dbReference>
<keyword evidence="2" id="KW-0963">Cytoplasm</keyword>
<dbReference type="GO" id="GO:0009401">
    <property type="term" value="P:phosphoenolpyruvate-dependent sugar phosphotransferase system"/>
    <property type="evidence" value="ECO:0007669"/>
    <property type="project" value="UniProtKB-KW"/>
</dbReference>
<sequence>MKEFQYVIQDELGIHARPAGNLAKLAQGFPCDVKVTCNGKTVDAKRVIGLMTLGAKKESAVTVACDGADEEKAAEALEAFFKENL</sequence>
<proteinExistence type="predicted"/>
<organism evidence="5 6">
    <name type="scientific">Candidatus Ruthenibacterium avium</name>
    <dbReference type="NCBI Taxonomy" id="2838751"/>
    <lineage>
        <taxon>Bacteria</taxon>
        <taxon>Bacillati</taxon>
        <taxon>Bacillota</taxon>
        <taxon>Clostridia</taxon>
        <taxon>Eubacteriales</taxon>
        <taxon>Oscillospiraceae</taxon>
        <taxon>Ruthenibacterium</taxon>
    </lineage>
</organism>
<evidence type="ECO:0000259" key="4">
    <source>
        <dbReference type="PROSITE" id="PS51350"/>
    </source>
</evidence>
<dbReference type="GO" id="GO:0005737">
    <property type="term" value="C:cytoplasm"/>
    <property type="evidence" value="ECO:0007669"/>
    <property type="project" value="UniProtKB-SubCell"/>
</dbReference>
<evidence type="ECO:0000313" key="5">
    <source>
        <dbReference type="EMBL" id="HJB40831.1"/>
    </source>
</evidence>
<reference evidence="5" key="2">
    <citation type="submission" date="2021-04" db="EMBL/GenBank/DDBJ databases">
        <authorList>
            <person name="Gilroy R."/>
        </authorList>
    </citation>
    <scope>NUCLEOTIDE SEQUENCE</scope>
    <source>
        <strain evidence="5">ChiBcec8-14828</strain>
    </source>
</reference>
<protein>
    <submittedName>
        <fullName evidence="5">HPr family phosphocarrier protein</fullName>
    </submittedName>
</protein>
<gene>
    <name evidence="5" type="ORF">H9943_10630</name>
</gene>
<dbReference type="AlphaFoldDB" id="A0A9D2M562"/>
<dbReference type="NCBIfam" id="TIGR01003">
    <property type="entry name" value="PTS_HPr_family"/>
    <property type="match status" value="1"/>
</dbReference>
<dbReference type="SUPFAM" id="SSF55594">
    <property type="entry name" value="HPr-like"/>
    <property type="match status" value="1"/>
</dbReference>
<evidence type="ECO:0000256" key="2">
    <source>
        <dbReference type="ARBA" id="ARBA00022490"/>
    </source>
</evidence>
<dbReference type="PROSITE" id="PS51350">
    <property type="entry name" value="PTS_HPR_DOM"/>
    <property type="match status" value="1"/>
</dbReference>
<dbReference type="Proteomes" id="UP000824209">
    <property type="component" value="Unassembled WGS sequence"/>
</dbReference>
<dbReference type="CDD" id="cd00367">
    <property type="entry name" value="PTS-HPr_like"/>
    <property type="match status" value="1"/>
</dbReference>
<name>A0A9D2M562_9FIRM</name>
<dbReference type="PRINTS" id="PR00107">
    <property type="entry name" value="PHOSPHOCPHPR"/>
</dbReference>
<dbReference type="InterPro" id="IPR000032">
    <property type="entry name" value="HPr-like"/>
</dbReference>
<dbReference type="PANTHER" id="PTHR33705">
    <property type="entry name" value="PHOSPHOCARRIER PROTEIN HPR"/>
    <property type="match status" value="1"/>
</dbReference>
<dbReference type="Pfam" id="PF00381">
    <property type="entry name" value="PTS-HPr"/>
    <property type="match status" value="1"/>
</dbReference>
<reference evidence="5" key="1">
    <citation type="journal article" date="2021" name="PeerJ">
        <title>Extensive microbial diversity within the chicken gut microbiome revealed by metagenomics and culture.</title>
        <authorList>
            <person name="Gilroy R."/>
            <person name="Ravi A."/>
            <person name="Getino M."/>
            <person name="Pursley I."/>
            <person name="Horton D.L."/>
            <person name="Alikhan N.F."/>
            <person name="Baker D."/>
            <person name="Gharbi K."/>
            <person name="Hall N."/>
            <person name="Watson M."/>
            <person name="Adriaenssens E.M."/>
            <person name="Foster-Nyarko E."/>
            <person name="Jarju S."/>
            <person name="Secka A."/>
            <person name="Antonio M."/>
            <person name="Oren A."/>
            <person name="Chaudhuri R.R."/>
            <person name="La Ragione R."/>
            <person name="Hildebrand F."/>
            <person name="Pallen M.J."/>
        </authorList>
    </citation>
    <scope>NUCLEOTIDE SEQUENCE</scope>
    <source>
        <strain evidence="5">ChiBcec8-14828</strain>
    </source>
</reference>
<keyword evidence="3" id="KW-0598">Phosphotransferase system</keyword>
<dbReference type="InterPro" id="IPR035895">
    <property type="entry name" value="HPr-like_sf"/>
</dbReference>
<comment type="caution">
    <text evidence="5">The sequence shown here is derived from an EMBL/GenBank/DDBJ whole genome shotgun (WGS) entry which is preliminary data.</text>
</comment>
<comment type="subcellular location">
    <subcellularLocation>
        <location evidence="1">Cytoplasm</location>
    </subcellularLocation>
</comment>
<dbReference type="Gene3D" id="3.30.1340.10">
    <property type="entry name" value="HPr-like"/>
    <property type="match status" value="1"/>
</dbReference>